<feature type="transmembrane region" description="Helical" evidence="13">
    <location>
        <begin position="894"/>
        <end position="915"/>
    </location>
</feature>
<dbReference type="CDD" id="cd04190">
    <property type="entry name" value="Chitin_synth_C"/>
    <property type="match status" value="1"/>
</dbReference>
<dbReference type="PANTHER" id="PTHR22914">
    <property type="entry name" value="CHITIN SYNTHASE"/>
    <property type="match status" value="1"/>
</dbReference>
<dbReference type="WBParaSite" id="ACRNAN_Path_1069.g4097.t1">
    <property type="protein sequence ID" value="ACRNAN_Path_1069.g4097.t1"/>
    <property type="gene ID" value="ACRNAN_Path_1069.g4097"/>
</dbReference>
<proteinExistence type="inferred from homology"/>
<comment type="similarity">
    <text evidence="11">Belongs to the chitin synthase family. Class IV subfamily.</text>
</comment>
<feature type="transmembrane region" description="Helical" evidence="13">
    <location>
        <begin position="927"/>
        <end position="944"/>
    </location>
</feature>
<evidence type="ECO:0000313" key="16">
    <source>
        <dbReference type="WBParaSite" id="ACRNAN_Path_1069.g4097.t1"/>
    </source>
</evidence>
<feature type="transmembrane region" description="Helical" evidence="13">
    <location>
        <begin position="833"/>
        <end position="857"/>
    </location>
</feature>
<dbReference type="EC" id="2.4.1.16" evidence="2"/>
<feature type="domain" description="Chitin synthase chs-1/2 N-terminal putative transporter" evidence="14">
    <location>
        <begin position="25"/>
        <end position="418"/>
    </location>
</feature>
<feature type="transmembrane region" description="Helical" evidence="13">
    <location>
        <begin position="198"/>
        <end position="220"/>
    </location>
</feature>
<dbReference type="InterPro" id="IPR029044">
    <property type="entry name" value="Nucleotide-diphossugar_trans"/>
</dbReference>
<feature type="transmembrane region" description="Helical" evidence="13">
    <location>
        <begin position="950"/>
        <end position="975"/>
    </location>
</feature>
<feature type="transmembrane region" description="Helical" evidence="13">
    <location>
        <begin position="1228"/>
        <end position="1249"/>
    </location>
</feature>
<keyword evidence="15" id="KW-1185">Reference proteome</keyword>
<sequence>MTKKPKWDVFRAIPRAERSSTQSRNTWTIYALQNLKLAIFIFAHIASILSVLFSKLIVLVLSTNVGITPPSLHVFFNQKCEIPNDGRVQSVELRAIFAASLWFIQFFPDLCALCQCIWRIITNNFRGGTKIYKSIIFLETCRATGLYILYLIVFPSLDLTRCVLLTCSALFIPYGLRIIRKLYLSMDATITHWLRIKILLSTIWPSIAFSLLLTGTYLWSALDIPINHPIAMPVGLVLYSFGFWESWVDVTHCGGWFHELYQIKYGVRKLNSHSRLLLCVARMVSATGVMYFAFIVQSIPIGIIIGSFLKGKLPEETLNIFYMSMIAIVTNFFLRFCTRFISAMRLQFITILHPVFLQVPLLLLLTYVSCHHFPLCFMAKILQPMGLKWYCARWIDTSKPFSDYFITLLWFTLHLFWNYSFVSSESFLDTEETIDSISPVMNGMAIEQSIVVFQSSIGRKMNADESEDEDETGDLRIVNGEIDKTVTLYICATMWHETKNEMTQMIKSILKLDEEHAIRLAEKNSAEKKDRMKFRLEAHVFFDDAWEDDSECGRIPNEYFKLLFELLIELSSNPEDFENDSHNRILVNTSYGGRLVVRLPAGTLLFVHLKDKKLIRHKKRWSQVMYMYYLLGHRIIDSHLSVEDRQLQADNTYILAIDGDSKFEPDAVIKLLHLMNTKSDIGCACGRIHPIGNGVMVWYQKFEYAIAHWFQKAAEHVFGCVLCAPGCFSLFRSSALMDDNVMNKYTKTASDARHFVQYDQGEDRWLSTLLLKQGYRIEYAAASDAETYAPEGFEEFFNQRRRWTPSSVANTLDLLADYKLATQNNKSISKLYILYQMIVIGFSMLGPAIIFTMLVFAQVAAFGVDSAKVMLYNAIPVSLFIFVCFMFESNIQLFYAKVASVVYAFIMLAVLVATVSQVILETAFSPTSMFVLTMVWIFLCASFLHPKEFINIIFGSIFFLMIPATYIFLSLYSLINLNVINWGTREAVAKAIGQPVDKESRVENWLRRLGVGDENSLFYRVLPCFRRPQLPNEQMRALERKLERNERLLQTIQDEQANISRSGPAVNMLNILSNKDRLKQPKSRQAMPIRRLEGETGTRFEDNMSVRDTRHRGLWMDSEYLQCCDRGKLKTAEENFWDQLIEKYLKPIESTPQEQAEVAQGLASLRNQIAFTIILLNGLLVLAIYLIQKHKDVLSFQFVPHEGFQWTKMNDRTGKFEKTSEPLKIDPLGLFIIFFLMGILLVQTFGMIIHRLNTLVEALHEVSEMEDINMKPVDFESHKTILDEARQMLDTVFYDRAHGADGYIRRGMDEDTALNNVLYKLQKAEEEPARNKRKHFI</sequence>
<feature type="transmembrane region" description="Helical" evidence="13">
    <location>
        <begin position="317"/>
        <end position="334"/>
    </location>
</feature>
<protein>
    <recommendedName>
        <fullName evidence="2">chitin synthase</fullName>
        <ecNumber evidence="2">2.4.1.16</ecNumber>
    </recommendedName>
</protein>
<feature type="transmembrane region" description="Helical" evidence="13">
    <location>
        <begin position="869"/>
        <end position="888"/>
    </location>
</feature>
<name>A0A914BV55_9BILA</name>
<comment type="catalytic activity">
    <reaction evidence="12">
        <text>[(1-&gt;4)-N-acetyl-beta-D-glucosaminyl](n) + UDP-N-acetyl-alpha-D-glucosamine = [(1-&gt;4)-N-acetyl-beta-D-glucosaminyl](n+1) + UDP + H(+)</text>
        <dbReference type="Rhea" id="RHEA:16637"/>
        <dbReference type="Rhea" id="RHEA-COMP:9593"/>
        <dbReference type="Rhea" id="RHEA-COMP:9595"/>
        <dbReference type="ChEBI" id="CHEBI:15378"/>
        <dbReference type="ChEBI" id="CHEBI:17029"/>
        <dbReference type="ChEBI" id="CHEBI:57705"/>
        <dbReference type="ChEBI" id="CHEBI:58223"/>
        <dbReference type="EC" id="2.4.1.16"/>
    </reaction>
</comment>
<accession>A0A914BV55</accession>
<keyword evidence="4" id="KW-0328">Glycosyltransferase</keyword>
<keyword evidence="3" id="KW-1003">Cell membrane</keyword>
<evidence type="ECO:0000256" key="10">
    <source>
        <dbReference type="ARBA" id="ARBA00023180"/>
    </source>
</evidence>
<dbReference type="Proteomes" id="UP000887540">
    <property type="component" value="Unplaced"/>
</dbReference>
<evidence type="ECO:0000259" key="14">
    <source>
        <dbReference type="Pfam" id="PF23000"/>
    </source>
</evidence>
<evidence type="ECO:0000256" key="7">
    <source>
        <dbReference type="ARBA" id="ARBA00022989"/>
    </source>
</evidence>
<keyword evidence="6 13" id="KW-0812">Transmembrane</keyword>
<dbReference type="Gene3D" id="3.90.550.10">
    <property type="entry name" value="Spore Coat Polysaccharide Biosynthesis Protein SpsA, Chain A"/>
    <property type="match status" value="1"/>
</dbReference>
<keyword evidence="7 13" id="KW-1133">Transmembrane helix</keyword>
<dbReference type="PANTHER" id="PTHR22914:SF12">
    <property type="entry name" value="CHITIN SYNTHASE CHS-1"/>
    <property type="match status" value="1"/>
</dbReference>
<dbReference type="InterPro" id="IPR055120">
    <property type="entry name" value="Chs-1/2_IV_N"/>
</dbReference>
<evidence type="ECO:0000256" key="5">
    <source>
        <dbReference type="ARBA" id="ARBA00022679"/>
    </source>
</evidence>
<feature type="transmembrane region" description="Helical" evidence="13">
    <location>
        <begin position="135"/>
        <end position="153"/>
    </location>
</feature>
<evidence type="ECO:0000256" key="11">
    <source>
        <dbReference type="ARBA" id="ARBA00046329"/>
    </source>
</evidence>
<dbReference type="InterPro" id="IPR004835">
    <property type="entry name" value="Chitin_synth"/>
</dbReference>
<dbReference type="Pfam" id="PF03142">
    <property type="entry name" value="Chitin_synth_2"/>
    <property type="match status" value="1"/>
</dbReference>
<dbReference type="SUPFAM" id="SSF53448">
    <property type="entry name" value="Nucleotide-diphospho-sugar transferases"/>
    <property type="match status" value="1"/>
</dbReference>
<evidence type="ECO:0000256" key="9">
    <source>
        <dbReference type="ARBA" id="ARBA00023136"/>
    </source>
</evidence>
<evidence type="ECO:0000256" key="6">
    <source>
        <dbReference type="ARBA" id="ARBA00022692"/>
    </source>
</evidence>
<feature type="transmembrane region" description="Helical" evidence="13">
    <location>
        <begin position="226"/>
        <end position="244"/>
    </location>
</feature>
<evidence type="ECO:0000313" key="15">
    <source>
        <dbReference type="Proteomes" id="UP000887540"/>
    </source>
</evidence>
<feature type="transmembrane region" description="Helical" evidence="13">
    <location>
        <begin position="95"/>
        <end position="114"/>
    </location>
</feature>
<evidence type="ECO:0000256" key="3">
    <source>
        <dbReference type="ARBA" id="ARBA00022475"/>
    </source>
</evidence>
<dbReference type="Pfam" id="PF23000">
    <property type="entry name" value="ChitinSynthase_IV_N"/>
    <property type="match status" value="1"/>
</dbReference>
<feature type="transmembrane region" description="Helical" evidence="13">
    <location>
        <begin position="276"/>
        <end position="305"/>
    </location>
</feature>
<keyword evidence="5" id="KW-0808">Transferase</keyword>
<evidence type="ECO:0000256" key="8">
    <source>
        <dbReference type="ARBA" id="ARBA00023054"/>
    </source>
</evidence>
<feature type="transmembrane region" description="Helical" evidence="13">
    <location>
        <begin position="1169"/>
        <end position="1187"/>
    </location>
</feature>
<dbReference type="FunFam" id="3.90.550.10:FF:000139">
    <property type="entry name" value="Chitin synthase 8"/>
    <property type="match status" value="1"/>
</dbReference>
<dbReference type="GO" id="GO:0006031">
    <property type="term" value="P:chitin biosynthetic process"/>
    <property type="evidence" value="ECO:0007669"/>
    <property type="project" value="TreeGrafter"/>
</dbReference>
<evidence type="ECO:0000256" key="13">
    <source>
        <dbReference type="SAM" id="Phobius"/>
    </source>
</evidence>
<evidence type="ECO:0000256" key="1">
    <source>
        <dbReference type="ARBA" id="ARBA00004651"/>
    </source>
</evidence>
<organism evidence="15 16">
    <name type="scientific">Acrobeloides nanus</name>
    <dbReference type="NCBI Taxonomy" id="290746"/>
    <lineage>
        <taxon>Eukaryota</taxon>
        <taxon>Metazoa</taxon>
        <taxon>Ecdysozoa</taxon>
        <taxon>Nematoda</taxon>
        <taxon>Chromadorea</taxon>
        <taxon>Rhabditida</taxon>
        <taxon>Tylenchina</taxon>
        <taxon>Cephalobomorpha</taxon>
        <taxon>Cephaloboidea</taxon>
        <taxon>Cephalobidae</taxon>
        <taxon>Acrobeloides</taxon>
    </lineage>
</organism>
<keyword evidence="8" id="KW-0175">Coiled coil</keyword>
<dbReference type="GO" id="GO:0005886">
    <property type="term" value="C:plasma membrane"/>
    <property type="evidence" value="ECO:0007669"/>
    <property type="project" value="UniProtKB-SubCell"/>
</dbReference>
<feature type="transmembrane region" description="Helical" evidence="13">
    <location>
        <begin position="159"/>
        <end position="177"/>
    </location>
</feature>
<feature type="transmembrane region" description="Helical" evidence="13">
    <location>
        <begin position="37"/>
        <end position="61"/>
    </location>
</feature>
<keyword evidence="9 13" id="KW-0472">Membrane</keyword>
<feature type="transmembrane region" description="Helical" evidence="13">
    <location>
        <begin position="346"/>
        <end position="368"/>
    </location>
</feature>
<evidence type="ECO:0000256" key="2">
    <source>
        <dbReference type="ARBA" id="ARBA00012543"/>
    </source>
</evidence>
<evidence type="ECO:0000256" key="4">
    <source>
        <dbReference type="ARBA" id="ARBA00022676"/>
    </source>
</evidence>
<reference evidence="16" key="1">
    <citation type="submission" date="2022-11" db="UniProtKB">
        <authorList>
            <consortium name="WormBaseParasite"/>
        </authorList>
    </citation>
    <scope>IDENTIFICATION</scope>
</reference>
<dbReference type="GO" id="GO:0004100">
    <property type="term" value="F:chitin synthase activity"/>
    <property type="evidence" value="ECO:0007669"/>
    <property type="project" value="UniProtKB-EC"/>
</dbReference>
<comment type="subcellular location">
    <subcellularLocation>
        <location evidence="1">Cell membrane</location>
        <topology evidence="1">Multi-pass membrane protein</topology>
    </subcellularLocation>
</comment>
<keyword evidence="10" id="KW-0325">Glycoprotein</keyword>
<evidence type="ECO:0000256" key="12">
    <source>
        <dbReference type="ARBA" id="ARBA00048014"/>
    </source>
</evidence>